<accession>A0A7G6E806</accession>
<dbReference type="KEGG" id="tfr:BR63_19205"/>
<dbReference type="Pfam" id="PF08890">
    <property type="entry name" value="Phage_TAC_5"/>
    <property type="match status" value="1"/>
</dbReference>
<evidence type="ECO:0008006" key="3">
    <source>
        <dbReference type="Google" id="ProtNLM"/>
    </source>
</evidence>
<dbReference type="Gene3D" id="3.30.2220.30">
    <property type="match status" value="1"/>
</dbReference>
<reference evidence="1 2" key="1">
    <citation type="journal article" date="2019" name="Front. Microbiol.">
        <title>Thermoanaerosceptrum fracticalcis gen. nov. sp. nov., a Novel Fumarate-Fermenting Microorganism From a Deep Fractured Carbonate Aquifer of the US Great Basin.</title>
        <authorList>
            <person name="Hamilton-Brehm S.D."/>
            <person name="Stewart L.E."/>
            <person name="Zavarin M."/>
            <person name="Caldwell M."/>
            <person name="Lawson P.A."/>
            <person name="Onstott T.C."/>
            <person name="Grzymski J."/>
            <person name="Neveux I."/>
            <person name="Lollar B.S."/>
            <person name="Russell C.E."/>
            <person name="Moser D.P."/>
        </authorList>
    </citation>
    <scope>NUCLEOTIDE SEQUENCE [LARGE SCALE GENOMIC DNA]</scope>
    <source>
        <strain evidence="1 2">DRI-13</strain>
    </source>
</reference>
<gene>
    <name evidence="1" type="ORF">BR63_19205</name>
</gene>
<dbReference type="RefSeq" id="WP_034424978.1">
    <property type="nucleotide sequence ID" value="NZ_CP045798.1"/>
</dbReference>
<dbReference type="Proteomes" id="UP000515847">
    <property type="component" value="Chromosome"/>
</dbReference>
<evidence type="ECO:0000313" key="2">
    <source>
        <dbReference type="Proteomes" id="UP000515847"/>
    </source>
</evidence>
<dbReference type="AlphaFoldDB" id="A0A7G6E806"/>
<evidence type="ECO:0000313" key="1">
    <source>
        <dbReference type="EMBL" id="QNB48210.1"/>
    </source>
</evidence>
<name>A0A7G6E806_THEFR</name>
<protein>
    <recommendedName>
        <fullName evidence="3">Phage portal protein</fullName>
    </recommendedName>
</protein>
<sequence>MDKKKLTIKDLIAKKEAIKDQSKILQLYVKSLDGLITIQKPSRQLCLDAIEMGNAEGDAYLVYNSVVEPNLKDKELQDAFGCVSPLDIVEAIFEPGEIVSIAKECLVFAGYGDNVKLVDEIKN</sequence>
<organism evidence="1 2">
    <name type="scientific">Thermanaerosceptrum fracticalcis</name>
    <dbReference type="NCBI Taxonomy" id="1712410"/>
    <lineage>
        <taxon>Bacteria</taxon>
        <taxon>Bacillati</taxon>
        <taxon>Bacillota</taxon>
        <taxon>Clostridia</taxon>
        <taxon>Eubacteriales</taxon>
        <taxon>Peptococcaceae</taxon>
        <taxon>Thermanaerosceptrum</taxon>
    </lineage>
</organism>
<proteinExistence type="predicted"/>
<dbReference type="EMBL" id="CP045798">
    <property type="protein sequence ID" value="QNB48210.1"/>
    <property type="molecule type" value="Genomic_DNA"/>
</dbReference>
<dbReference type="InterPro" id="IPR038559">
    <property type="entry name" value="XkdN-like_sf"/>
</dbReference>
<dbReference type="OrthoDB" id="1807498at2"/>
<dbReference type="InterPro" id="IPR014986">
    <property type="entry name" value="XkdN-like"/>
</dbReference>
<keyword evidence="2" id="KW-1185">Reference proteome</keyword>